<keyword evidence="21" id="KW-1185">Reference proteome</keyword>
<evidence type="ECO:0000256" key="4">
    <source>
        <dbReference type="ARBA" id="ARBA00006432"/>
    </source>
</evidence>
<dbReference type="InterPro" id="IPR009081">
    <property type="entry name" value="PP-bd_ACP"/>
</dbReference>
<evidence type="ECO:0000256" key="5">
    <source>
        <dbReference type="ARBA" id="ARBA00012913"/>
    </source>
</evidence>
<dbReference type="InterPro" id="IPR020806">
    <property type="entry name" value="PKS_PP-bd"/>
</dbReference>
<dbReference type="NCBIfam" id="TIGR01746">
    <property type="entry name" value="Thioester-redct"/>
    <property type="match status" value="1"/>
</dbReference>
<keyword evidence="9" id="KW-0436">Ligase</keyword>
<comment type="catalytic activity">
    <reaction evidence="17">
        <text>(S)-2-amino-6-oxohexanoate + NAD(+) + H2O = L-2-aminoadipate + NADH + 2 H(+)</text>
        <dbReference type="Rhea" id="RHEA:12308"/>
        <dbReference type="ChEBI" id="CHEBI:15377"/>
        <dbReference type="ChEBI" id="CHEBI:15378"/>
        <dbReference type="ChEBI" id="CHEBI:57540"/>
        <dbReference type="ChEBI" id="CHEBI:57945"/>
        <dbReference type="ChEBI" id="CHEBI:58321"/>
        <dbReference type="ChEBI" id="CHEBI:58672"/>
        <dbReference type="EC" id="1.2.1.31"/>
    </reaction>
</comment>
<dbReference type="GO" id="GO:0016874">
    <property type="term" value="F:ligase activity"/>
    <property type="evidence" value="ECO:0007669"/>
    <property type="project" value="UniProtKB-KW"/>
</dbReference>
<dbReference type="PIRSF" id="PIRSF001617">
    <property type="entry name" value="Alpha-AR"/>
    <property type="match status" value="1"/>
</dbReference>
<dbReference type="CDD" id="cd05235">
    <property type="entry name" value="SDR_e1"/>
    <property type="match status" value="1"/>
</dbReference>
<evidence type="ECO:0000313" key="21">
    <source>
        <dbReference type="Proteomes" id="UP001302126"/>
    </source>
</evidence>
<proteinExistence type="inferred from homology"/>
<dbReference type="Pfam" id="PF00550">
    <property type="entry name" value="PP-binding"/>
    <property type="match status" value="1"/>
</dbReference>
<dbReference type="Gene3D" id="3.40.50.12780">
    <property type="entry name" value="N-terminal domain of ligase-like"/>
    <property type="match status" value="1"/>
</dbReference>
<evidence type="ECO:0000256" key="13">
    <source>
        <dbReference type="ARBA" id="ARBA00023154"/>
    </source>
</evidence>
<dbReference type="Gene3D" id="1.10.1200.10">
    <property type="entry name" value="ACP-like"/>
    <property type="match status" value="1"/>
</dbReference>
<reference evidence="20" key="2">
    <citation type="submission" date="2023-05" db="EMBL/GenBank/DDBJ databases">
        <authorList>
            <consortium name="Lawrence Berkeley National Laboratory"/>
            <person name="Steindorff A."/>
            <person name="Hensen N."/>
            <person name="Bonometti L."/>
            <person name="Westerberg I."/>
            <person name="Brannstrom I.O."/>
            <person name="Guillou S."/>
            <person name="Cros-Aarteil S."/>
            <person name="Calhoun S."/>
            <person name="Haridas S."/>
            <person name="Kuo A."/>
            <person name="Mondo S."/>
            <person name="Pangilinan J."/>
            <person name="Riley R."/>
            <person name="Labutti K."/>
            <person name="Andreopoulos B."/>
            <person name="Lipzen A."/>
            <person name="Chen C."/>
            <person name="Yanf M."/>
            <person name="Daum C."/>
            <person name="Ng V."/>
            <person name="Clum A."/>
            <person name="Ohm R."/>
            <person name="Martin F."/>
            <person name="Silar P."/>
            <person name="Natvig D."/>
            <person name="Lalanne C."/>
            <person name="Gautier V."/>
            <person name="Ament-Velasquez S.L."/>
            <person name="Kruys A."/>
            <person name="Hutchinson M.I."/>
            <person name="Powell A.J."/>
            <person name="Barry K."/>
            <person name="Miller A.N."/>
            <person name="Grigoriev I.V."/>
            <person name="Debuchy R."/>
            <person name="Gladieux P."/>
            <person name="Thoren M.H."/>
            <person name="Johannesson H."/>
        </authorList>
    </citation>
    <scope>NUCLEOTIDE SEQUENCE</scope>
    <source>
        <strain evidence="20">PSN309</strain>
    </source>
</reference>
<dbReference type="NCBIfam" id="TIGR03443">
    <property type="entry name" value="alpha_am_amid"/>
    <property type="match status" value="1"/>
</dbReference>
<sequence>MTQLPDPTIDLDWSGYVGSIQEHFRAQAEAHPDRTCVVETKSSTTPERRFTYRQIYEASNTLSWYLHNAGITNGDVVMIWAHRSVDLVVALMGILSAGATMTVLDPAYPPARQKIYLEVSQPRALLRIGRATDENGPLAPLVQEYIDSELQLKADVPELRLRDDGFLYGGELDGQDIFASVRGSVASPPDVIVGPDSNPTLSFTSGSEGRPKGVLGRHFSLVKYFGWMAERFGLSSESRYTLLSGIAHDPVQRDIFTPLFLGAQLLVPSREDIQHEKLAEWMREHKPTVTHLTPAMGQILVGGATAEFPSLESVFFVGDVLTTRDCKALRRLAVNANIINMYGTTETQRAVSYYEIPSRAREPDFLDRLKDTVPAGTGMQNVQLLVVNRENREVQCKVGEVGEIYVRAAGLAEGYLGDPALNEQKFLQNWFVDNNKWVEADAKASKKEPWRKYYKGPRDRMYRTGDLGRYLESGDVECVGRADDQVKIRGFRIELNDIDSNLSQNPLIRDCKTLVRRDRNEEPTLVSYIVPEIKEWARWLNDRGLVDVEDEGVEMGSVTVFLKKYRRMQTEVRDHLATRLPTYAVPTIYIVLNKLPLNPNGKVDKPNLPFPDVAERVDDASEDDVKAWESLTPTEQKVAQLWADVIRGLNPKTIKRENAFFDLGGHSLLAQQFLLNVRKGLGADVSINALYEHPSLAGFSAQIDKLLTNDTGNVGPEAGEEAYSKSLDELLQQLPAKYQSADREALDKAEQVTIFLTGATGFLGSYLVQEVLSRTAKTVKLIAHVRGAKEPSAALARLQRSLQGYGLWNDEWVDRLSAVVGDLSQPQLGLDEATWETLADEVDVVIHNGATVHWVKRYQDMMAANVLSTIDAMKLCNEGKPKVFSFVSSTSVLDTDYYIKLSEDTTRTGQDAILESDDMNGSRTGLGTGYGQSKWVSEQLVREAGRRGLVGSVVRPGYILGDSDTGVCNVDDFLIRMLKGCIQLSSRPRIINTVNAVPVNHVAKVVVASALNPLAGDEDGNVHVVHVTAHPRYRMNEYLASLEFYGYKTPEISYNEWKNRLEQFVSAGSLEKDQEQHALMPLFHFCMNDLPANTRAPEMDDRNAVAILKADADKWTGVDDSTGHGVNRDDVGKYLRYLAEIKFLGLPQERGRPLPELKPEVVKALALGAAGGRGAAH</sequence>
<dbReference type="InterPro" id="IPR045851">
    <property type="entry name" value="AMP-bd_C_sf"/>
</dbReference>
<comment type="catalytic activity">
    <reaction evidence="16">
        <text>(S)-2-amino-6-oxohexanoate + AMP + diphosphate + NADP(+) = L-2-aminoadipate + ATP + NADPH + H(+)</text>
        <dbReference type="Rhea" id="RHEA:46936"/>
        <dbReference type="ChEBI" id="CHEBI:15378"/>
        <dbReference type="ChEBI" id="CHEBI:30616"/>
        <dbReference type="ChEBI" id="CHEBI:33019"/>
        <dbReference type="ChEBI" id="CHEBI:57783"/>
        <dbReference type="ChEBI" id="CHEBI:58321"/>
        <dbReference type="ChEBI" id="CHEBI:58349"/>
        <dbReference type="ChEBI" id="CHEBI:58672"/>
        <dbReference type="ChEBI" id="CHEBI:456215"/>
        <dbReference type="EC" id="1.2.1.95"/>
    </reaction>
</comment>
<evidence type="ECO:0000256" key="11">
    <source>
        <dbReference type="ARBA" id="ARBA00022857"/>
    </source>
</evidence>
<dbReference type="InterPro" id="IPR020845">
    <property type="entry name" value="AMP-binding_CS"/>
</dbReference>
<comment type="similarity">
    <text evidence="4">Belongs to the ATP-dependent AMP-binding enzyme family.</text>
</comment>
<evidence type="ECO:0000313" key="20">
    <source>
        <dbReference type="EMBL" id="KAK4193208.1"/>
    </source>
</evidence>
<dbReference type="GO" id="GO:0031177">
    <property type="term" value="F:phosphopantetheine binding"/>
    <property type="evidence" value="ECO:0007669"/>
    <property type="project" value="InterPro"/>
</dbReference>
<feature type="domain" description="Carrier" evidence="19">
    <location>
        <begin position="632"/>
        <end position="707"/>
    </location>
</feature>
<dbReference type="InterPro" id="IPR013120">
    <property type="entry name" value="FAR_NAD-bd"/>
</dbReference>
<evidence type="ECO:0000256" key="8">
    <source>
        <dbReference type="ARBA" id="ARBA00022553"/>
    </source>
</evidence>
<dbReference type="Proteomes" id="UP001302126">
    <property type="component" value="Unassembled WGS sequence"/>
</dbReference>
<keyword evidence="12" id="KW-0560">Oxidoreductase</keyword>
<dbReference type="InterPro" id="IPR000873">
    <property type="entry name" value="AMP-dep_synth/lig_dom"/>
</dbReference>
<dbReference type="InterPro" id="IPR036291">
    <property type="entry name" value="NAD(P)-bd_dom_sf"/>
</dbReference>
<dbReference type="SUPFAM" id="SSF47336">
    <property type="entry name" value="ACP-like"/>
    <property type="match status" value="1"/>
</dbReference>
<evidence type="ECO:0000256" key="18">
    <source>
        <dbReference type="ARBA" id="ARBA00049537"/>
    </source>
</evidence>
<evidence type="ECO:0000256" key="1">
    <source>
        <dbReference type="ARBA" id="ARBA00001957"/>
    </source>
</evidence>
<gene>
    <name evidence="20" type="ORF">QBC35DRAFT_480925</name>
</gene>
<dbReference type="EMBL" id="MU864351">
    <property type="protein sequence ID" value="KAK4193208.1"/>
    <property type="molecule type" value="Genomic_DNA"/>
</dbReference>
<dbReference type="PROSITE" id="PS00455">
    <property type="entry name" value="AMP_BINDING"/>
    <property type="match status" value="1"/>
</dbReference>
<evidence type="ECO:0000256" key="12">
    <source>
        <dbReference type="ARBA" id="ARBA00023002"/>
    </source>
</evidence>
<comment type="function">
    <text evidence="2">Catalyzes the activation of alpha-aminoadipate by ATP-dependent adenylation and the reduction of activated alpha-aminoadipate by NADPH. The activated alpha-aminoadipate is bound to the phosphopantheinyl group of the enzyme itself before it is reduced to (S)-2-amino-6-oxohexanoate.</text>
</comment>
<dbReference type="Gene3D" id="3.30.300.30">
    <property type="match status" value="1"/>
</dbReference>
<evidence type="ECO:0000256" key="16">
    <source>
        <dbReference type="ARBA" id="ARBA00048260"/>
    </source>
</evidence>
<evidence type="ECO:0000256" key="10">
    <source>
        <dbReference type="ARBA" id="ARBA00022605"/>
    </source>
</evidence>
<dbReference type="InterPro" id="IPR010071">
    <property type="entry name" value="AA_adenyl_dom"/>
</dbReference>
<comment type="caution">
    <text evidence="20">The sequence shown here is derived from an EMBL/GenBank/DDBJ whole genome shotgun (WGS) entry which is preliminary data.</text>
</comment>
<dbReference type="NCBIfam" id="TIGR01733">
    <property type="entry name" value="AA-adenyl-dom"/>
    <property type="match status" value="1"/>
</dbReference>
<dbReference type="SUPFAM" id="SSF56801">
    <property type="entry name" value="Acetyl-CoA synthetase-like"/>
    <property type="match status" value="1"/>
</dbReference>
<comment type="pathway">
    <text evidence="3">Amino-acid biosynthesis; L-lysine biosynthesis via AAA pathway; L-lysine from L-alpha-aminoadipate (fungal route): step 1/3.</text>
</comment>
<dbReference type="EC" id="1.2.1.95" evidence="5"/>
<evidence type="ECO:0000259" key="19">
    <source>
        <dbReference type="PROSITE" id="PS50075"/>
    </source>
</evidence>
<dbReference type="InterPro" id="IPR042099">
    <property type="entry name" value="ANL_N_sf"/>
</dbReference>
<dbReference type="Pfam" id="PF07993">
    <property type="entry name" value="NAD_binding_4"/>
    <property type="match status" value="1"/>
</dbReference>
<comment type="catalytic activity">
    <reaction evidence="18">
        <text>(S)-2-amino-6-oxohexanoate + NADP(+) + H2O = L-2-aminoadipate + NADPH + 2 H(+)</text>
        <dbReference type="Rhea" id="RHEA:12304"/>
        <dbReference type="ChEBI" id="CHEBI:15377"/>
        <dbReference type="ChEBI" id="CHEBI:15378"/>
        <dbReference type="ChEBI" id="CHEBI:57783"/>
        <dbReference type="ChEBI" id="CHEBI:58321"/>
        <dbReference type="ChEBI" id="CHEBI:58349"/>
        <dbReference type="ChEBI" id="CHEBI:58672"/>
        <dbReference type="EC" id="1.2.1.31"/>
    </reaction>
</comment>
<dbReference type="GO" id="GO:0019878">
    <property type="term" value="P:lysine biosynthetic process via aminoadipic acid"/>
    <property type="evidence" value="ECO:0007669"/>
    <property type="project" value="UniProtKB-ARBA"/>
</dbReference>
<evidence type="ECO:0000256" key="6">
    <source>
        <dbReference type="ARBA" id="ARBA00013073"/>
    </source>
</evidence>
<name>A0AAN7AN42_9PEZI</name>
<keyword evidence="11" id="KW-0521">NADP</keyword>
<dbReference type="GO" id="GO:0004043">
    <property type="term" value="F:L-aminoadipate-semialdehyde dehydrogenase [NAD(P)+] activity"/>
    <property type="evidence" value="ECO:0007669"/>
    <property type="project" value="UniProtKB-EC"/>
</dbReference>
<keyword evidence="10" id="KW-0028">Amino-acid biosynthesis</keyword>
<protein>
    <recommendedName>
        <fullName evidence="15">Alpha-aminoadipate reductase</fullName>
        <ecNumber evidence="6">1.2.1.31</ecNumber>
        <ecNumber evidence="5">1.2.1.95</ecNumber>
    </recommendedName>
    <alternativeName>
        <fullName evidence="14">L-aminoadipate-semialdehyde dehydrogenase</fullName>
    </alternativeName>
</protein>
<organism evidence="20 21">
    <name type="scientific">Podospora australis</name>
    <dbReference type="NCBI Taxonomy" id="1536484"/>
    <lineage>
        <taxon>Eukaryota</taxon>
        <taxon>Fungi</taxon>
        <taxon>Dikarya</taxon>
        <taxon>Ascomycota</taxon>
        <taxon>Pezizomycotina</taxon>
        <taxon>Sordariomycetes</taxon>
        <taxon>Sordariomycetidae</taxon>
        <taxon>Sordariales</taxon>
        <taxon>Podosporaceae</taxon>
        <taxon>Podospora</taxon>
    </lineage>
</organism>
<reference evidence="20" key="1">
    <citation type="journal article" date="2023" name="Mol. Phylogenet. Evol.">
        <title>Genome-scale phylogeny and comparative genomics of the fungal order Sordariales.</title>
        <authorList>
            <person name="Hensen N."/>
            <person name="Bonometti L."/>
            <person name="Westerberg I."/>
            <person name="Brannstrom I.O."/>
            <person name="Guillou S."/>
            <person name="Cros-Aarteil S."/>
            <person name="Calhoun S."/>
            <person name="Haridas S."/>
            <person name="Kuo A."/>
            <person name="Mondo S."/>
            <person name="Pangilinan J."/>
            <person name="Riley R."/>
            <person name="LaButti K."/>
            <person name="Andreopoulos B."/>
            <person name="Lipzen A."/>
            <person name="Chen C."/>
            <person name="Yan M."/>
            <person name="Daum C."/>
            <person name="Ng V."/>
            <person name="Clum A."/>
            <person name="Steindorff A."/>
            <person name="Ohm R.A."/>
            <person name="Martin F."/>
            <person name="Silar P."/>
            <person name="Natvig D.O."/>
            <person name="Lalanne C."/>
            <person name="Gautier V."/>
            <person name="Ament-Velasquez S.L."/>
            <person name="Kruys A."/>
            <person name="Hutchinson M.I."/>
            <person name="Powell A.J."/>
            <person name="Barry K."/>
            <person name="Miller A.N."/>
            <person name="Grigoriev I.V."/>
            <person name="Debuchy R."/>
            <person name="Gladieux P."/>
            <person name="Hiltunen Thoren M."/>
            <person name="Johannesson H."/>
        </authorList>
    </citation>
    <scope>NUCLEOTIDE SEQUENCE</scope>
    <source>
        <strain evidence="20">PSN309</strain>
    </source>
</reference>
<evidence type="ECO:0000256" key="15">
    <source>
        <dbReference type="ARBA" id="ARBA00032195"/>
    </source>
</evidence>
<dbReference type="SUPFAM" id="SSF51735">
    <property type="entry name" value="NAD(P)-binding Rossmann-fold domains"/>
    <property type="match status" value="1"/>
</dbReference>
<dbReference type="FunFam" id="3.40.50.720:FF:000787">
    <property type="entry name" value="L-2-aminoadipate reductase"/>
    <property type="match status" value="1"/>
</dbReference>
<evidence type="ECO:0000256" key="14">
    <source>
        <dbReference type="ARBA" id="ARBA00031335"/>
    </source>
</evidence>
<dbReference type="InterPro" id="IPR010080">
    <property type="entry name" value="Thioester_reductase-like_dom"/>
</dbReference>
<comment type="cofactor">
    <cofactor evidence="1">
        <name>pantetheine 4'-phosphate</name>
        <dbReference type="ChEBI" id="CHEBI:47942"/>
    </cofactor>
</comment>
<evidence type="ECO:0000256" key="7">
    <source>
        <dbReference type="ARBA" id="ARBA00022450"/>
    </source>
</evidence>
<keyword evidence="8" id="KW-0597">Phosphoprotein</keyword>
<keyword evidence="7" id="KW-0596">Phosphopantetheine</keyword>
<evidence type="ECO:0000256" key="17">
    <source>
        <dbReference type="ARBA" id="ARBA00048414"/>
    </source>
</evidence>
<dbReference type="PANTHER" id="PTHR44845">
    <property type="entry name" value="CARRIER DOMAIN-CONTAINING PROTEIN"/>
    <property type="match status" value="1"/>
</dbReference>
<dbReference type="Pfam" id="PF00501">
    <property type="entry name" value="AMP-binding"/>
    <property type="match status" value="1"/>
</dbReference>
<evidence type="ECO:0000256" key="3">
    <source>
        <dbReference type="ARBA" id="ARBA00004827"/>
    </source>
</evidence>
<dbReference type="PANTHER" id="PTHR44845:SF1">
    <property type="entry name" value="L-2-AMINOADIPATE REDUCTASE"/>
    <property type="match status" value="1"/>
</dbReference>
<dbReference type="SMART" id="SM00823">
    <property type="entry name" value="PKS_PP"/>
    <property type="match status" value="1"/>
</dbReference>
<dbReference type="InterPro" id="IPR014397">
    <property type="entry name" value="Lys2"/>
</dbReference>
<dbReference type="PROSITE" id="PS50075">
    <property type="entry name" value="CARRIER"/>
    <property type="match status" value="1"/>
</dbReference>
<accession>A0AAN7AN42</accession>
<keyword evidence="13" id="KW-0457">Lysine biosynthesis</keyword>
<dbReference type="InterPro" id="IPR036736">
    <property type="entry name" value="ACP-like_sf"/>
</dbReference>
<evidence type="ECO:0000256" key="2">
    <source>
        <dbReference type="ARBA" id="ARBA00003499"/>
    </source>
</evidence>
<dbReference type="Gene3D" id="3.40.50.720">
    <property type="entry name" value="NAD(P)-binding Rossmann-like Domain"/>
    <property type="match status" value="1"/>
</dbReference>
<evidence type="ECO:0000256" key="9">
    <source>
        <dbReference type="ARBA" id="ARBA00022598"/>
    </source>
</evidence>
<dbReference type="EC" id="1.2.1.31" evidence="6"/>
<dbReference type="AlphaFoldDB" id="A0AAN7AN42"/>